<gene>
    <name evidence="1" type="ORF">DYS74_13580</name>
</gene>
<keyword evidence="2" id="KW-1185">Reference proteome</keyword>
<sequence length="67" mass="7222">MGKFAPIAVREKTAAAMLDMTASEFRRLVEGGHLPPPKSIGGLPRWETSALHRIISGEAIGDSDFET</sequence>
<dbReference type="Proteomes" id="UP000279673">
    <property type="component" value="Unassembled WGS sequence"/>
</dbReference>
<protein>
    <recommendedName>
        <fullName evidence="3">DNA-binding protein</fullName>
    </recommendedName>
</protein>
<dbReference type="RefSeq" id="WP_121534230.1">
    <property type="nucleotide sequence ID" value="NZ_RCHI01000013.1"/>
</dbReference>
<dbReference type="AlphaFoldDB" id="A0A421BLP3"/>
<evidence type="ECO:0000313" key="1">
    <source>
        <dbReference type="EMBL" id="RLL63973.1"/>
    </source>
</evidence>
<evidence type="ECO:0000313" key="2">
    <source>
        <dbReference type="Proteomes" id="UP000279673"/>
    </source>
</evidence>
<dbReference type="EMBL" id="RCHI01000013">
    <property type="protein sequence ID" value="RLL63973.1"/>
    <property type="molecule type" value="Genomic_DNA"/>
</dbReference>
<comment type="caution">
    <text evidence="1">The sequence shown here is derived from an EMBL/GenBank/DDBJ whole genome shotgun (WGS) entry which is preliminary data.</text>
</comment>
<reference evidence="1 2" key="1">
    <citation type="submission" date="2018-10" db="EMBL/GenBank/DDBJ databases">
        <title>Rhodobacter sp . BO-81.</title>
        <authorList>
            <person name="Im W.T."/>
        </authorList>
    </citation>
    <scope>NUCLEOTIDE SEQUENCE [LARGE SCALE GENOMIC DNA]</scope>
    <source>
        <strain evidence="1 2">BO-81</strain>
    </source>
</reference>
<proteinExistence type="predicted"/>
<evidence type="ECO:0008006" key="3">
    <source>
        <dbReference type="Google" id="ProtNLM"/>
    </source>
</evidence>
<organism evidence="1 2">
    <name type="scientific">Paenirhodobacter hankyongi</name>
    <dbReference type="NCBI Taxonomy" id="2294033"/>
    <lineage>
        <taxon>Bacteria</taxon>
        <taxon>Pseudomonadati</taxon>
        <taxon>Pseudomonadota</taxon>
        <taxon>Alphaproteobacteria</taxon>
        <taxon>Rhodobacterales</taxon>
        <taxon>Rhodobacter group</taxon>
        <taxon>Paenirhodobacter</taxon>
    </lineage>
</organism>
<accession>A0A421BLP3</accession>
<name>A0A421BLP3_9RHOB</name>